<name>A0ABW1TBX4_9LACO</name>
<keyword evidence="2" id="KW-1185">Reference proteome</keyword>
<gene>
    <name evidence="1" type="ORF">ACFP1C_00940</name>
</gene>
<accession>A0ABW1TBX4</accession>
<evidence type="ECO:0000313" key="2">
    <source>
        <dbReference type="Proteomes" id="UP001596283"/>
    </source>
</evidence>
<sequence>MARNASRFTRRQGFLTLWALLFLASVSLLLTLISVGQAGQRETTMILTTEYRTTTRQINGETQAQHKWSRW</sequence>
<dbReference type="RefSeq" id="WP_125685546.1">
    <property type="nucleotide sequence ID" value="NZ_JBHSSI010000010.1"/>
</dbReference>
<dbReference type="EMBL" id="JBHSSI010000010">
    <property type="protein sequence ID" value="MFC6259502.1"/>
    <property type="molecule type" value="Genomic_DNA"/>
</dbReference>
<proteinExistence type="predicted"/>
<evidence type="ECO:0000313" key="1">
    <source>
        <dbReference type="EMBL" id="MFC6259502.1"/>
    </source>
</evidence>
<reference evidence="2" key="1">
    <citation type="journal article" date="2019" name="Int. J. Syst. Evol. Microbiol.">
        <title>The Global Catalogue of Microorganisms (GCM) 10K type strain sequencing project: providing services to taxonomists for standard genome sequencing and annotation.</title>
        <authorList>
            <consortium name="The Broad Institute Genomics Platform"/>
            <consortium name="The Broad Institute Genome Sequencing Center for Infectious Disease"/>
            <person name="Wu L."/>
            <person name="Ma J."/>
        </authorList>
    </citation>
    <scope>NUCLEOTIDE SEQUENCE [LARGE SCALE GENOMIC DNA]</scope>
    <source>
        <strain evidence="2">CCM 8908</strain>
    </source>
</reference>
<organism evidence="1 2">
    <name type="scientific">Levilactobacillus fujinensis</name>
    <dbReference type="NCBI Taxonomy" id="2486024"/>
    <lineage>
        <taxon>Bacteria</taxon>
        <taxon>Bacillati</taxon>
        <taxon>Bacillota</taxon>
        <taxon>Bacilli</taxon>
        <taxon>Lactobacillales</taxon>
        <taxon>Lactobacillaceae</taxon>
        <taxon>Levilactobacillus</taxon>
    </lineage>
</organism>
<dbReference type="Proteomes" id="UP001596283">
    <property type="component" value="Unassembled WGS sequence"/>
</dbReference>
<comment type="caution">
    <text evidence="1">The sequence shown here is derived from an EMBL/GenBank/DDBJ whole genome shotgun (WGS) entry which is preliminary data.</text>
</comment>
<protein>
    <submittedName>
        <fullName evidence="1">Uncharacterized protein</fullName>
    </submittedName>
</protein>